<dbReference type="AlphaFoldDB" id="A0AAE3HJG5"/>
<dbReference type="InterPro" id="IPR040079">
    <property type="entry name" value="Glutathione_S-Trfase"/>
</dbReference>
<evidence type="ECO:0000259" key="2">
    <source>
        <dbReference type="PROSITE" id="PS50405"/>
    </source>
</evidence>
<evidence type="ECO:0000313" key="4">
    <source>
        <dbReference type="Proteomes" id="UP001204445"/>
    </source>
</evidence>
<evidence type="ECO:0000313" key="3">
    <source>
        <dbReference type="EMBL" id="MCS3902236.1"/>
    </source>
</evidence>
<dbReference type="SUPFAM" id="SSF52833">
    <property type="entry name" value="Thioredoxin-like"/>
    <property type="match status" value="1"/>
</dbReference>
<dbReference type="Proteomes" id="UP001204445">
    <property type="component" value="Unassembled WGS sequence"/>
</dbReference>
<dbReference type="InterPro" id="IPR036282">
    <property type="entry name" value="Glutathione-S-Trfase_C_sf"/>
</dbReference>
<comment type="caution">
    <text evidence="3">The sequence shown here is derived from an EMBL/GenBank/DDBJ whole genome shotgun (WGS) entry which is preliminary data.</text>
</comment>
<gene>
    <name evidence="3" type="ORF">J2T55_000228</name>
</gene>
<accession>A0AAE3HJG5</accession>
<reference evidence="3" key="1">
    <citation type="submission" date="2022-08" db="EMBL/GenBank/DDBJ databases">
        <title>Genomic Encyclopedia of Type Strains, Phase III (KMG-III): the genomes of soil and plant-associated and newly described type strains.</title>
        <authorList>
            <person name="Whitman W."/>
        </authorList>
    </citation>
    <scope>NUCLEOTIDE SEQUENCE</scope>
    <source>
        <strain evidence="3">HMT 1</strain>
    </source>
</reference>
<keyword evidence="4" id="KW-1185">Reference proteome</keyword>
<dbReference type="PROSITE" id="PS50404">
    <property type="entry name" value="GST_NTER"/>
    <property type="match status" value="1"/>
</dbReference>
<sequence length="209" mass="23816">MSTTNRRSVMMLYSDKMDPVGHAVRIVLAEKDINVEIQYIDAGDPPVELRELNPYTDTDTLTLADRDLVLYDIQVIMEYLDERFPHPPLMPVDPVARATCRQLCFRVRRDIYVPLAQLQGGNEIALANARKTIRDNLTAIAGAFDQKPYFMSDEYSLVDCCLAPVLWRLPYLGIKLPAAAKPLQKYAERLFARPGFRKSLSDAERELQP</sequence>
<proteinExistence type="predicted"/>
<dbReference type="EMBL" id="JANUCT010000001">
    <property type="protein sequence ID" value="MCS3902236.1"/>
    <property type="molecule type" value="Genomic_DNA"/>
</dbReference>
<dbReference type="PANTHER" id="PTHR43968">
    <property type="match status" value="1"/>
</dbReference>
<dbReference type="InterPro" id="IPR036249">
    <property type="entry name" value="Thioredoxin-like_sf"/>
</dbReference>
<dbReference type="InterPro" id="IPR004045">
    <property type="entry name" value="Glutathione_S-Trfase_N"/>
</dbReference>
<evidence type="ECO:0000259" key="1">
    <source>
        <dbReference type="PROSITE" id="PS50404"/>
    </source>
</evidence>
<organism evidence="3 4">
    <name type="scientific">Methylohalomonas lacus</name>
    <dbReference type="NCBI Taxonomy" id="398773"/>
    <lineage>
        <taxon>Bacteria</taxon>
        <taxon>Pseudomonadati</taxon>
        <taxon>Pseudomonadota</taxon>
        <taxon>Gammaproteobacteria</taxon>
        <taxon>Methylohalomonadales</taxon>
        <taxon>Methylohalomonadaceae</taxon>
        <taxon>Methylohalomonas</taxon>
    </lineage>
</organism>
<dbReference type="Gene3D" id="3.40.30.10">
    <property type="entry name" value="Glutaredoxin"/>
    <property type="match status" value="1"/>
</dbReference>
<dbReference type="InterPro" id="IPR004046">
    <property type="entry name" value="GST_C"/>
</dbReference>
<dbReference type="GO" id="GO:0005737">
    <property type="term" value="C:cytoplasm"/>
    <property type="evidence" value="ECO:0007669"/>
    <property type="project" value="TreeGrafter"/>
</dbReference>
<dbReference type="SUPFAM" id="SSF47616">
    <property type="entry name" value="GST C-terminal domain-like"/>
    <property type="match status" value="1"/>
</dbReference>
<feature type="domain" description="GST N-terminal" evidence="1">
    <location>
        <begin position="8"/>
        <end position="88"/>
    </location>
</feature>
<dbReference type="Gene3D" id="1.20.1050.10">
    <property type="match status" value="1"/>
</dbReference>
<dbReference type="InterPro" id="IPR050983">
    <property type="entry name" value="GST_Omega/HSP26"/>
</dbReference>
<dbReference type="PROSITE" id="PS50405">
    <property type="entry name" value="GST_CTER"/>
    <property type="match status" value="1"/>
</dbReference>
<dbReference type="SFLD" id="SFLDG00358">
    <property type="entry name" value="Main_(cytGST)"/>
    <property type="match status" value="1"/>
</dbReference>
<dbReference type="SFLD" id="SFLDS00019">
    <property type="entry name" value="Glutathione_Transferase_(cytos"/>
    <property type="match status" value="1"/>
</dbReference>
<dbReference type="Pfam" id="PF00043">
    <property type="entry name" value="GST_C"/>
    <property type="match status" value="1"/>
</dbReference>
<dbReference type="PANTHER" id="PTHR43968:SF6">
    <property type="entry name" value="GLUTATHIONE S-TRANSFERASE OMEGA"/>
    <property type="match status" value="1"/>
</dbReference>
<dbReference type="InterPro" id="IPR010987">
    <property type="entry name" value="Glutathione-S-Trfase_C-like"/>
</dbReference>
<protein>
    <submittedName>
        <fullName evidence="3">RNA polymerase-associated protein</fullName>
    </submittedName>
</protein>
<dbReference type="Pfam" id="PF13409">
    <property type="entry name" value="GST_N_2"/>
    <property type="match status" value="1"/>
</dbReference>
<feature type="domain" description="GST C-terminal" evidence="2">
    <location>
        <begin position="93"/>
        <end position="209"/>
    </location>
</feature>
<name>A0AAE3HJG5_9GAMM</name>